<dbReference type="eggNOG" id="KOG3149">
    <property type="taxonomic scope" value="Eukaryota"/>
</dbReference>
<comment type="caution">
    <text evidence="5">The sequence shown here is derived from an EMBL/GenBank/DDBJ whole genome shotgun (WGS) entry which is preliminary data.</text>
</comment>
<reference evidence="5 6" key="1">
    <citation type="journal article" date="2010" name="Proc. Natl. Acad. Sci. U.S.A.">
        <title>Insights into evolution of multicellular fungi from the assembled chromosomes of the mushroom Coprinopsis cinerea (Coprinus cinereus).</title>
        <authorList>
            <person name="Stajich J.E."/>
            <person name="Wilke S.K."/>
            <person name="Ahren D."/>
            <person name="Au C.H."/>
            <person name="Birren B.W."/>
            <person name="Borodovsky M."/>
            <person name="Burns C."/>
            <person name="Canback B."/>
            <person name="Casselton L.A."/>
            <person name="Cheng C.K."/>
            <person name="Deng J."/>
            <person name="Dietrich F.S."/>
            <person name="Fargo D.C."/>
            <person name="Farman M.L."/>
            <person name="Gathman A.C."/>
            <person name="Goldberg J."/>
            <person name="Guigo R."/>
            <person name="Hoegger P.J."/>
            <person name="Hooker J.B."/>
            <person name="Huggins A."/>
            <person name="James T.Y."/>
            <person name="Kamada T."/>
            <person name="Kilaru S."/>
            <person name="Kodira C."/>
            <person name="Kues U."/>
            <person name="Kupfer D."/>
            <person name="Kwan H.S."/>
            <person name="Lomsadze A."/>
            <person name="Li W."/>
            <person name="Lilly W.W."/>
            <person name="Ma L.J."/>
            <person name="Mackey A.J."/>
            <person name="Manning G."/>
            <person name="Martin F."/>
            <person name="Muraguchi H."/>
            <person name="Natvig D.O."/>
            <person name="Palmerini H."/>
            <person name="Ramesh M.A."/>
            <person name="Rehmeyer C.J."/>
            <person name="Roe B.A."/>
            <person name="Shenoy N."/>
            <person name="Stanke M."/>
            <person name="Ter-Hovhannisyan V."/>
            <person name="Tunlid A."/>
            <person name="Velagapudi R."/>
            <person name="Vision T.J."/>
            <person name="Zeng Q."/>
            <person name="Zolan M.E."/>
            <person name="Pukkila P.J."/>
        </authorList>
    </citation>
    <scope>NUCLEOTIDE SEQUENCE [LARGE SCALE GENOMIC DNA]</scope>
    <source>
        <strain evidence="6">Okayama-7 / 130 / ATCC MYA-4618 / FGSC 9003</strain>
    </source>
</reference>
<dbReference type="RefSeq" id="XP_001837573.1">
    <property type="nucleotide sequence ID" value="XM_001837521.1"/>
</dbReference>
<name>A8NZ08_COPC7</name>
<dbReference type="InterPro" id="IPR055129">
    <property type="entry name" value="YEATS_dom"/>
</dbReference>
<dbReference type="STRING" id="240176.A8NZ08"/>
<keyword evidence="3" id="KW-0156">Chromatin regulator</keyword>
<sequence>MSTDRVRQRGITIYRPIIYGNVAVALTDEERAKLPAKDHTHRWTVAVRSAANKPGADQVGGADDLSYFIKRVTFKLHDTYPNPTRNIDKPPFELSETGWGEFEIGIRITFIPEATEKPMVLAHHLKLHPWTATGESEIPPLDVAIKHGPVHSWQYDEIVFNDPSAHFLNILTQHPPTPLPKIRRNPVPFNIANLASFEDSKGGTPEFYSGMIQEEAERLEEARKKVIAEQERLRTELIEKEKELERLKKQLIANA</sequence>
<dbReference type="EMBL" id="AACS02000005">
    <property type="protein sequence ID" value="EAU84197.1"/>
    <property type="molecule type" value="Genomic_DNA"/>
</dbReference>
<comment type="domain">
    <text evidence="3">The coiled-coil domain is required for assembly into the NuA4 complex.</text>
</comment>
<feature type="coiled-coil region" evidence="3">
    <location>
        <begin position="212"/>
        <end position="254"/>
    </location>
</feature>
<gene>
    <name evidence="3" type="primary">YAF9</name>
    <name evidence="5" type="ORF">CC1G_08127</name>
</gene>
<keyword evidence="3" id="KW-0963">Cytoplasm</keyword>
<dbReference type="GO" id="GO:0000812">
    <property type="term" value="C:Swr1 complex"/>
    <property type="evidence" value="ECO:0007669"/>
    <property type="project" value="UniProtKB-UniRule"/>
</dbReference>
<comment type="function">
    <text evidence="3">Component of the SWR1 complex which mediates the ATP-dependent exchange of histone H2A for an H2A variant leading to transcriptional regulation of selected genes by chromatin remodeling. Component of the NuA4 histone acetyltransferase complex which is involved in transcriptional activation of selected genes principally by acetylation of nucleosomal histones H4 and H2A. The NuA4 complex is also involved in DNA repair. Yaf9 may also be required for viability in conditions in which the structural integrity of the spindle is compromised.</text>
</comment>
<accession>A8NZ08</accession>
<dbReference type="InterPro" id="IPR038704">
    <property type="entry name" value="YEAST_sf"/>
</dbReference>
<dbReference type="InterPro" id="IPR005033">
    <property type="entry name" value="YEATS"/>
</dbReference>
<keyword evidence="3" id="KW-0227">DNA damage</keyword>
<dbReference type="CDD" id="cd16908">
    <property type="entry name" value="YEATS_Yaf9_like"/>
    <property type="match status" value="1"/>
</dbReference>
<dbReference type="OMA" id="EDHTHQW"/>
<feature type="domain" description="YEATS" evidence="4">
    <location>
        <begin position="7"/>
        <end position="174"/>
    </location>
</feature>
<keyword evidence="3" id="KW-0010">Activator</keyword>
<dbReference type="GO" id="GO:0006281">
    <property type="term" value="P:DNA repair"/>
    <property type="evidence" value="ECO:0007669"/>
    <property type="project" value="UniProtKB-UniRule"/>
</dbReference>
<dbReference type="GO" id="GO:0005737">
    <property type="term" value="C:cytoplasm"/>
    <property type="evidence" value="ECO:0007669"/>
    <property type="project" value="UniProtKB-SubCell"/>
</dbReference>
<dbReference type="GeneID" id="6014133"/>
<keyword evidence="3" id="KW-0805">Transcription regulation</keyword>
<organism evidence="5 6">
    <name type="scientific">Coprinopsis cinerea (strain Okayama-7 / 130 / ATCC MYA-4618 / FGSC 9003)</name>
    <name type="common">Inky cap fungus</name>
    <name type="synonym">Hormographiella aspergillata</name>
    <dbReference type="NCBI Taxonomy" id="240176"/>
    <lineage>
        <taxon>Eukaryota</taxon>
        <taxon>Fungi</taxon>
        <taxon>Dikarya</taxon>
        <taxon>Basidiomycota</taxon>
        <taxon>Agaricomycotina</taxon>
        <taxon>Agaricomycetes</taxon>
        <taxon>Agaricomycetidae</taxon>
        <taxon>Agaricales</taxon>
        <taxon>Agaricineae</taxon>
        <taxon>Psathyrellaceae</taxon>
        <taxon>Coprinopsis</taxon>
    </lineage>
</organism>
<evidence type="ECO:0000256" key="1">
    <source>
        <dbReference type="ARBA" id="ARBA00023242"/>
    </source>
</evidence>
<proteinExistence type="inferred from homology"/>
<dbReference type="KEGG" id="cci:CC1G_08127"/>
<dbReference type="OrthoDB" id="16041at2759"/>
<dbReference type="PANTHER" id="PTHR23195">
    <property type="entry name" value="YEATS DOMAIN"/>
    <property type="match status" value="1"/>
</dbReference>
<evidence type="ECO:0000256" key="2">
    <source>
        <dbReference type="PROSITE-ProRule" id="PRU00376"/>
    </source>
</evidence>
<dbReference type="Gene3D" id="2.60.40.1970">
    <property type="entry name" value="YEATS domain"/>
    <property type="match status" value="1"/>
</dbReference>
<keyword evidence="3" id="KW-0804">Transcription</keyword>
<keyword evidence="1 2" id="KW-0539">Nucleus</keyword>
<dbReference type="Proteomes" id="UP000001861">
    <property type="component" value="Unassembled WGS sequence"/>
</dbReference>
<dbReference type="GO" id="GO:0006355">
    <property type="term" value="P:regulation of DNA-templated transcription"/>
    <property type="evidence" value="ECO:0007669"/>
    <property type="project" value="InterPro"/>
</dbReference>
<dbReference type="FunCoup" id="A8NZ08">
    <property type="interactions" value="408"/>
</dbReference>
<protein>
    <recommendedName>
        <fullName evidence="3">Protein AF-9 homolog</fullName>
    </recommendedName>
</protein>
<evidence type="ECO:0000259" key="4">
    <source>
        <dbReference type="PROSITE" id="PS51037"/>
    </source>
</evidence>
<dbReference type="GO" id="GO:0006325">
    <property type="term" value="P:chromatin organization"/>
    <property type="evidence" value="ECO:0007669"/>
    <property type="project" value="UniProtKB-KW"/>
</dbReference>
<evidence type="ECO:0000313" key="6">
    <source>
        <dbReference type="Proteomes" id="UP000001861"/>
    </source>
</evidence>
<comment type="similarity">
    <text evidence="3">Belongs to the YAF9 family.</text>
</comment>
<dbReference type="InParanoid" id="A8NZ08"/>
<dbReference type="PROSITE" id="PS51037">
    <property type="entry name" value="YEATS"/>
    <property type="match status" value="1"/>
</dbReference>
<dbReference type="AlphaFoldDB" id="A8NZ08"/>
<evidence type="ECO:0000313" key="5">
    <source>
        <dbReference type="EMBL" id="EAU84197.1"/>
    </source>
</evidence>
<keyword evidence="3" id="KW-0234">DNA repair</keyword>
<keyword evidence="6" id="KW-1185">Reference proteome</keyword>
<evidence type="ECO:0000256" key="3">
    <source>
        <dbReference type="RuleBase" id="RU367117"/>
    </source>
</evidence>
<dbReference type="VEuPathDB" id="FungiDB:CC1G_08127"/>
<dbReference type="Pfam" id="PF03366">
    <property type="entry name" value="YEATS"/>
    <property type="match status" value="1"/>
</dbReference>
<keyword evidence="3" id="KW-0175">Coiled coil</keyword>
<comment type="subcellular location">
    <subcellularLocation>
        <location evidence="3">Nucleus</location>
    </subcellularLocation>
    <subcellularLocation>
        <location evidence="3">Cytoplasm</location>
    </subcellularLocation>
</comment>
<comment type="subunit">
    <text evidence="3">Component of the SWR1 chromatin-remodeling complex and of the NuA4 histone acetyltransferase complex.</text>
</comment>